<dbReference type="EMBL" id="FOAF01000004">
    <property type="protein sequence ID" value="SEL84361.1"/>
    <property type="molecule type" value="Genomic_DNA"/>
</dbReference>
<reference evidence="3" key="1">
    <citation type="submission" date="2016-10" db="EMBL/GenBank/DDBJ databases">
        <authorList>
            <person name="Varghese N."/>
            <person name="Submissions S."/>
        </authorList>
    </citation>
    <scope>NUCLEOTIDE SEQUENCE [LARGE SCALE GENOMIC DNA]</scope>
    <source>
        <strain evidence="3">DSM 18733</strain>
    </source>
</reference>
<keyword evidence="3" id="KW-1185">Reference proteome</keyword>
<keyword evidence="1" id="KW-0812">Transmembrane</keyword>
<dbReference type="RefSeq" id="WP_093326779.1">
    <property type="nucleotide sequence ID" value="NZ_FOAF01000004.1"/>
</dbReference>
<evidence type="ECO:0000313" key="2">
    <source>
        <dbReference type="EMBL" id="SEL84361.1"/>
    </source>
</evidence>
<evidence type="ECO:0000256" key="1">
    <source>
        <dbReference type="SAM" id="Phobius"/>
    </source>
</evidence>
<dbReference type="Proteomes" id="UP000199421">
    <property type="component" value="Unassembled WGS sequence"/>
</dbReference>
<gene>
    <name evidence="2" type="ORF">SAMN05661044_03537</name>
</gene>
<proteinExistence type="predicted"/>
<protein>
    <recommendedName>
        <fullName evidence="4">DUF748 domain-containing protein</fullName>
    </recommendedName>
</protein>
<accession>A0A1H7THR8</accession>
<evidence type="ECO:0000313" key="3">
    <source>
        <dbReference type="Proteomes" id="UP000199421"/>
    </source>
</evidence>
<organism evidence="2 3">
    <name type="scientific">Olivibacter domesticus</name>
    <name type="common">Pseudosphingobacterium domesticum</name>
    <dbReference type="NCBI Taxonomy" id="407022"/>
    <lineage>
        <taxon>Bacteria</taxon>
        <taxon>Pseudomonadati</taxon>
        <taxon>Bacteroidota</taxon>
        <taxon>Sphingobacteriia</taxon>
        <taxon>Sphingobacteriales</taxon>
        <taxon>Sphingobacteriaceae</taxon>
        <taxon>Olivibacter</taxon>
    </lineage>
</organism>
<sequence>MIKFYRRLNTSKKVFFWFVSVVLFFIISLGIAGYILQNRMPSLLKATVKEKSDGVYKLTFDSMKVSLLNGQMKLSNVKLIPDTTIHNQAQQIKKATRLFQIWVEVIDISGLNVLKLFLHKELKIKSINILKPEITVLQMKGMVKEKKSMKLIDQLPTIFQKSNINKLHIAGLSYRSVWGKDRLKDNRGRLSGLNLELTDIDLDTSINDTSRCFFARNIRVYGKNIAYKTKDGLYSFSVSNFELSTKKKEVEIDTFKIIPAYTEEEFSAKLPSKQDRYDMIYPKIMIKNIDFKYLEMHDRLPVQSMELDQATVRVFADKGMREKKTMAVNNFPAFAFRRLQLPLTIDTVRINNTDVYYKELNPKSKQAGTVVFANLTGTLFNVSNDVVQLKKNNWIKGSFETYFLGKPKLSLHLNIDMTSKVGRFNFNGSLAGAPAHFYNQLLVPIALAKAEDGYIHGVRFNVHADRYHAKVNTELLYNDLKIAILEASSGKIQKKGFLSLFVNWIGIKSDNPSKKEDKPRIANLIYEHPQEKTFFNLMWKSIYTGFKFNLGLPNS</sequence>
<dbReference type="STRING" id="407022.SAMN05661044_03537"/>
<name>A0A1H7THR8_OLID1</name>
<dbReference type="OrthoDB" id="814802at2"/>
<keyword evidence="1" id="KW-0472">Membrane</keyword>
<feature type="transmembrane region" description="Helical" evidence="1">
    <location>
        <begin position="14"/>
        <end position="36"/>
    </location>
</feature>
<evidence type="ECO:0008006" key="4">
    <source>
        <dbReference type="Google" id="ProtNLM"/>
    </source>
</evidence>
<keyword evidence="1" id="KW-1133">Transmembrane helix</keyword>
<dbReference type="AlphaFoldDB" id="A0A1H7THR8"/>